<feature type="transmembrane region" description="Helical" evidence="13">
    <location>
        <begin position="165"/>
        <end position="184"/>
    </location>
</feature>
<comment type="subcellular location">
    <subcellularLocation>
        <location evidence="2">Cell membrane</location>
        <topology evidence="2">Multi-pass membrane protein</topology>
    </subcellularLocation>
</comment>
<dbReference type="OrthoDB" id="9776324at2"/>
<dbReference type="GO" id="GO:0015297">
    <property type="term" value="F:antiporter activity"/>
    <property type="evidence" value="ECO:0007669"/>
    <property type="project" value="UniProtKB-KW"/>
</dbReference>
<proteinExistence type="inferred from homology"/>
<dbReference type="RefSeq" id="WP_092752569.1">
    <property type="nucleotide sequence ID" value="NZ_FOCG01000001.1"/>
</dbReference>
<dbReference type="STRING" id="474960.SAMN05216180_1170"/>
<feature type="transmembrane region" description="Helical" evidence="13">
    <location>
        <begin position="355"/>
        <end position="376"/>
    </location>
</feature>
<evidence type="ECO:0000256" key="9">
    <source>
        <dbReference type="ARBA" id="ARBA00022989"/>
    </source>
</evidence>
<dbReference type="GO" id="GO:0042910">
    <property type="term" value="F:xenobiotic transmembrane transporter activity"/>
    <property type="evidence" value="ECO:0007669"/>
    <property type="project" value="InterPro"/>
</dbReference>
<dbReference type="NCBIfam" id="TIGR00797">
    <property type="entry name" value="matE"/>
    <property type="match status" value="1"/>
</dbReference>
<keyword evidence="10" id="KW-0406">Ion transport</keyword>
<dbReference type="InterPro" id="IPR048279">
    <property type="entry name" value="MdtK-like"/>
</dbReference>
<dbReference type="PANTHER" id="PTHR43298:SF2">
    <property type="entry name" value="FMN_FAD EXPORTER YEEO-RELATED"/>
    <property type="match status" value="1"/>
</dbReference>
<feature type="transmembrane region" description="Helical" evidence="13">
    <location>
        <begin position="12"/>
        <end position="31"/>
    </location>
</feature>
<feature type="transmembrane region" description="Helical" evidence="13">
    <location>
        <begin position="414"/>
        <end position="433"/>
    </location>
</feature>
<feature type="transmembrane region" description="Helical" evidence="13">
    <location>
        <begin position="134"/>
        <end position="158"/>
    </location>
</feature>
<evidence type="ECO:0000313" key="15">
    <source>
        <dbReference type="Proteomes" id="UP000199158"/>
    </source>
</evidence>
<evidence type="ECO:0000256" key="12">
    <source>
        <dbReference type="ARBA" id="ARBA00031636"/>
    </source>
</evidence>
<dbReference type="GO" id="GO:0006811">
    <property type="term" value="P:monoatomic ion transport"/>
    <property type="evidence" value="ECO:0007669"/>
    <property type="project" value="UniProtKB-KW"/>
</dbReference>
<feature type="transmembrane region" description="Helical" evidence="13">
    <location>
        <begin position="96"/>
        <end position="114"/>
    </location>
</feature>
<dbReference type="EMBL" id="FOCG01000001">
    <property type="protein sequence ID" value="SEM66653.1"/>
    <property type="molecule type" value="Genomic_DNA"/>
</dbReference>
<evidence type="ECO:0000256" key="8">
    <source>
        <dbReference type="ARBA" id="ARBA00022692"/>
    </source>
</evidence>
<evidence type="ECO:0000256" key="3">
    <source>
        <dbReference type="ARBA" id="ARBA00010199"/>
    </source>
</evidence>
<evidence type="ECO:0000256" key="5">
    <source>
        <dbReference type="ARBA" id="ARBA00022448"/>
    </source>
</evidence>
<dbReference type="PIRSF" id="PIRSF006603">
    <property type="entry name" value="DinF"/>
    <property type="match status" value="1"/>
</dbReference>
<keyword evidence="5" id="KW-0813">Transport</keyword>
<evidence type="ECO:0000256" key="1">
    <source>
        <dbReference type="ARBA" id="ARBA00003408"/>
    </source>
</evidence>
<evidence type="ECO:0000256" key="11">
    <source>
        <dbReference type="ARBA" id="ARBA00023136"/>
    </source>
</evidence>
<dbReference type="GO" id="GO:0005886">
    <property type="term" value="C:plasma membrane"/>
    <property type="evidence" value="ECO:0007669"/>
    <property type="project" value="UniProtKB-SubCell"/>
</dbReference>
<dbReference type="Proteomes" id="UP000199158">
    <property type="component" value="Unassembled WGS sequence"/>
</dbReference>
<protein>
    <recommendedName>
        <fullName evidence="4">Probable multidrug resistance protein NorM</fullName>
    </recommendedName>
    <alternativeName>
        <fullName evidence="12">Multidrug-efflux transporter</fullName>
    </alternativeName>
</protein>
<keyword evidence="15" id="KW-1185">Reference proteome</keyword>
<evidence type="ECO:0000256" key="10">
    <source>
        <dbReference type="ARBA" id="ARBA00023065"/>
    </source>
</evidence>
<evidence type="ECO:0000256" key="13">
    <source>
        <dbReference type="SAM" id="Phobius"/>
    </source>
</evidence>
<name>A0A1H8A7W0_9FIRM</name>
<evidence type="ECO:0000313" key="14">
    <source>
        <dbReference type="EMBL" id="SEM66653.1"/>
    </source>
</evidence>
<organism evidence="14 15">
    <name type="scientific">Hydrogenoanaerobacterium saccharovorans</name>
    <dbReference type="NCBI Taxonomy" id="474960"/>
    <lineage>
        <taxon>Bacteria</taxon>
        <taxon>Bacillati</taxon>
        <taxon>Bacillota</taxon>
        <taxon>Clostridia</taxon>
        <taxon>Eubacteriales</taxon>
        <taxon>Oscillospiraceae</taxon>
        <taxon>Hydrogenoanaerobacterium</taxon>
    </lineage>
</organism>
<dbReference type="AlphaFoldDB" id="A0A1H8A7W0"/>
<keyword evidence="11 13" id="KW-0472">Membrane</keyword>
<evidence type="ECO:0000256" key="7">
    <source>
        <dbReference type="ARBA" id="ARBA00022475"/>
    </source>
</evidence>
<sequence>MIKDLTHGPPSKAIVSFAVPMVIGNLFQQLYNVVDSIVVGRFVGTGALAAVGSSFTLMVFITSILLGLCMGASVVFSQFFGAKNYADLKSTVSTSFIFIGVTSLVLSIISIVFVDNIIVFMNIPSELMQDTKDYLLIIFSGIFFTFLYNWAAGLLRALGNSKTPLYFLIIAALTNVVLDLVFVINFKMGIAGAAVATVIAQLLSAVLCVFYCFKKLDFLRFKLKEITFSRRIFRLTASYSLLTSIQQSVMNFGILLIQGLVNSFGATTMAAFAAAVKIDSFAYMPVQDFGNAFSTYIAQNKGAQKQQRIQEGIKVSVLLITVFCLAISAAVWLFADKLMLIFVHASEAEVIAIGGHYLRVVSAFYCLIGYLFMFYGLYRGLGNVTMSIVLSVISLGTRVLLAYTLAPVLKLDGIWWAIPIGWLLADLVGIIYYKKVQIKIPLGGTV</sequence>
<evidence type="ECO:0000256" key="6">
    <source>
        <dbReference type="ARBA" id="ARBA00022449"/>
    </source>
</evidence>
<feature type="transmembrane region" description="Helical" evidence="13">
    <location>
        <begin position="51"/>
        <end position="76"/>
    </location>
</feature>
<comment type="function">
    <text evidence="1">Multidrug efflux pump.</text>
</comment>
<feature type="transmembrane region" description="Helical" evidence="13">
    <location>
        <begin position="388"/>
        <end position="408"/>
    </location>
</feature>
<dbReference type="InterPro" id="IPR002528">
    <property type="entry name" value="MATE_fam"/>
</dbReference>
<feature type="transmembrane region" description="Helical" evidence="13">
    <location>
        <begin position="315"/>
        <end position="335"/>
    </location>
</feature>
<gene>
    <name evidence="14" type="ORF">SAMN05216180_1170</name>
</gene>
<dbReference type="PANTHER" id="PTHR43298">
    <property type="entry name" value="MULTIDRUG RESISTANCE PROTEIN NORM-RELATED"/>
    <property type="match status" value="1"/>
</dbReference>
<feature type="transmembrane region" description="Helical" evidence="13">
    <location>
        <begin position="190"/>
        <end position="212"/>
    </location>
</feature>
<dbReference type="Pfam" id="PF01554">
    <property type="entry name" value="MatE"/>
    <property type="match status" value="2"/>
</dbReference>
<evidence type="ECO:0000256" key="4">
    <source>
        <dbReference type="ARBA" id="ARBA00020268"/>
    </source>
</evidence>
<keyword evidence="7" id="KW-1003">Cell membrane</keyword>
<comment type="similarity">
    <text evidence="3">Belongs to the multi antimicrobial extrusion (MATE) (TC 2.A.66.1) family.</text>
</comment>
<dbReference type="CDD" id="cd13138">
    <property type="entry name" value="MATE_yoeA_like"/>
    <property type="match status" value="1"/>
</dbReference>
<accession>A0A1H8A7W0</accession>
<keyword evidence="8 13" id="KW-0812">Transmembrane</keyword>
<keyword evidence="9 13" id="KW-1133">Transmembrane helix</keyword>
<keyword evidence="6" id="KW-0050">Antiport</keyword>
<evidence type="ECO:0000256" key="2">
    <source>
        <dbReference type="ARBA" id="ARBA00004651"/>
    </source>
</evidence>
<feature type="transmembrane region" description="Helical" evidence="13">
    <location>
        <begin position="255"/>
        <end position="276"/>
    </location>
</feature>
<reference evidence="14 15" key="1">
    <citation type="submission" date="2016-10" db="EMBL/GenBank/DDBJ databases">
        <authorList>
            <person name="de Groot N.N."/>
        </authorList>
    </citation>
    <scope>NUCLEOTIDE SEQUENCE [LARGE SCALE GENOMIC DNA]</scope>
    <source>
        <strain evidence="14 15">CGMCC 1.5070</strain>
    </source>
</reference>
<dbReference type="InterPro" id="IPR050222">
    <property type="entry name" value="MATE_MdtK"/>
</dbReference>